<keyword evidence="1" id="KW-0472">Membrane</keyword>
<dbReference type="Proteomes" id="UP000013173">
    <property type="component" value="Unassembled WGS sequence"/>
</dbReference>
<reference evidence="2 5" key="2">
    <citation type="submission" date="2013-02" db="EMBL/GenBank/DDBJ databases">
        <title>The Genome Sequence of Acinetobacter sp. NIPH 758.</title>
        <authorList>
            <consortium name="The Broad Institute Genome Sequencing Platform"/>
            <consortium name="The Broad Institute Genome Sequencing Center for Infectious Disease"/>
            <person name="Cerqueira G."/>
            <person name="Feldgarden M."/>
            <person name="Courvalin P."/>
            <person name="Perichon B."/>
            <person name="Grillot-Courvalin C."/>
            <person name="Clermont D."/>
            <person name="Rocha E."/>
            <person name="Yoon E.-J."/>
            <person name="Nemec A."/>
            <person name="Walker B."/>
            <person name="Young S.K."/>
            <person name="Zeng Q."/>
            <person name="Gargeya S."/>
            <person name="Fitzgerald M."/>
            <person name="Haas B."/>
            <person name="Abouelleil A."/>
            <person name="Alvarado L."/>
            <person name="Arachchi H.M."/>
            <person name="Berlin A.M."/>
            <person name="Chapman S.B."/>
            <person name="Dewar J."/>
            <person name="Goldberg J."/>
            <person name="Griggs A."/>
            <person name="Gujja S."/>
            <person name="Hansen M."/>
            <person name="Howarth C."/>
            <person name="Imamovic A."/>
            <person name="Larimer J."/>
            <person name="McCowan C."/>
            <person name="Murphy C."/>
            <person name="Neiman D."/>
            <person name="Pearson M."/>
            <person name="Priest M."/>
            <person name="Roberts A."/>
            <person name="Saif S."/>
            <person name="Shea T."/>
            <person name="Sisk P."/>
            <person name="Sykes S."/>
            <person name="Wortman J."/>
            <person name="Nusbaum C."/>
            <person name="Birren B."/>
        </authorList>
    </citation>
    <scope>NUCLEOTIDE SEQUENCE [LARGE SCALE GENOMIC DNA]</scope>
    <source>
        <strain evidence="2 5">NIPH 758</strain>
    </source>
</reference>
<evidence type="ECO:0000313" key="4">
    <source>
        <dbReference type="EMBL" id="WDZ50775.1"/>
    </source>
</evidence>
<protein>
    <submittedName>
        <fullName evidence="3">Uncharacterized protein</fullName>
    </submittedName>
</protein>
<evidence type="ECO:0000313" key="5">
    <source>
        <dbReference type="Proteomes" id="UP000013049"/>
    </source>
</evidence>
<name>N9PZU6_9GAMM</name>
<dbReference type="Proteomes" id="UP000013049">
    <property type="component" value="Unassembled WGS sequence"/>
</dbReference>
<evidence type="ECO:0000313" key="6">
    <source>
        <dbReference type="Proteomes" id="UP000013173"/>
    </source>
</evidence>
<proteinExistence type="predicted"/>
<evidence type="ECO:0000313" key="3">
    <source>
        <dbReference type="EMBL" id="ENX20297.1"/>
    </source>
</evidence>
<keyword evidence="6" id="KW-1185">Reference proteome</keyword>
<accession>N8W9U8</accession>
<accession>N9PZU6</accession>
<organism evidence="3 6">
    <name type="scientific">Acinetobacter vivianii</name>
    <dbReference type="NCBI Taxonomy" id="1776742"/>
    <lineage>
        <taxon>Bacteria</taxon>
        <taxon>Pseudomonadati</taxon>
        <taxon>Pseudomonadota</taxon>
        <taxon>Gammaproteobacteria</taxon>
        <taxon>Moraxellales</taxon>
        <taxon>Moraxellaceae</taxon>
        <taxon>Acinetobacter</taxon>
    </lineage>
</organism>
<evidence type="ECO:0000256" key="1">
    <source>
        <dbReference type="SAM" id="Phobius"/>
    </source>
</evidence>
<dbReference type="KEGG" id="aviv:LF296_15900"/>
<keyword evidence="1" id="KW-0812">Transmembrane</keyword>
<dbReference type="AlphaFoldDB" id="N9PZU6"/>
<gene>
    <name evidence="3" type="ORF">F892_03221</name>
    <name evidence="2" type="ORF">F971_00932</name>
    <name evidence="4" type="ORF">LF296_15900</name>
</gene>
<reference evidence="3 6" key="1">
    <citation type="submission" date="2013-02" db="EMBL/GenBank/DDBJ databases">
        <title>The Genome Sequence of Acinetobacter sp. NIPH 2168.</title>
        <authorList>
            <consortium name="The Broad Institute Genome Sequencing Platform"/>
            <consortium name="The Broad Institute Genome Sequencing Center for Infectious Disease"/>
            <person name="Cerqueira G."/>
            <person name="Feldgarden M."/>
            <person name="Courvalin P."/>
            <person name="Perichon B."/>
            <person name="Grillot-Courvalin C."/>
            <person name="Clermont D."/>
            <person name="Rocha E."/>
            <person name="Yoon E.-J."/>
            <person name="Nemec A."/>
            <person name="Walker B."/>
            <person name="Young S.K."/>
            <person name="Zeng Q."/>
            <person name="Gargeya S."/>
            <person name="Fitzgerald M."/>
            <person name="Haas B."/>
            <person name="Abouelleil A."/>
            <person name="Alvarado L."/>
            <person name="Arachchi H.M."/>
            <person name="Berlin A.M."/>
            <person name="Chapman S.B."/>
            <person name="Dewar J."/>
            <person name="Goldberg J."/>
            <person name="Griggs A."/>
            <person name="Gujja S."/>
            <person name="Hansen M."/>
            <person name="Howarth C."/>
            <person name="Imamovic A."/>
            <person name="Larimer J."/>
            <person name="McCowan C."/>
            <person name="Murphy C."/>
            <person name="Neiman D."/>
            <person name="Pearson M."/>
            <person name="Priest M."/>
            <person name="Roberts A."/>
            <person name="Saif S."/>
            <person name="Shea T."/>
            <person name="Sisk P."/>
            <person name="Sykes S."/>
            <person name="Wortman J."/>
            <person name="Nusbaum C."/>
            <person name="Birren B."/>
        </authorList>
    </citation>
    <scope>NUCLEOTIDE SEQUENCE [LARGE SCALE GENOMIC DNA]</scope>
    <source>
        <strain evidence="3 6">NIPH 2168</strain>
    </source>
</reference>
<dbReference type="EMBL" id="APPC01000012">
    <property type="protein sequence ID" value="ENU93673.1"/>
    <property type="molecule type" value="Genomic_DNA"/>
</dbReference>
<sequence length="170" mass="20328">MLLISFIQSHYLEVSFLLYEKAELIIFLLILCLGILFANIPKNKVIAFILFILSFILPFIYIFYFQMIIVNNHLNQEVKKQNFHYGCMTYYTTVKYKPKNSKDFSYSDYFIINNTFSKVDIRGKNSHIGKQINDLNTLRNPDTCYSVRYIEFKFLFYKKIKVYDLVELPN</sequence>
<feature type="transmembrane region" description="Helical" evidence="1">
    <location>
        <begin position="21"/>
        <end position="40"/>
    </location>
</feature>
<evidence type="ECO:0000313" key="2">
    <source>
        <dbReference type="EMBL" id="ENU93673.1"/>
    </source>
</evidence>
<dbReference type="EMBL" id="CP085083">
    <property type="protein sequence ID" value="WDZ50775.1"/>
    <property type="molecule type" value="Genomic_DNA"/>
</dbReference>
<keyword evidence="1" id="KW-1133">Transmembrane helix</keyword>
<reference evidence="4" key="3">
    <citation type="journal article" date="2022" name="Front Environ Sci">
        <title>Complete genome sequence analysis of a novel alkane-degrading bacterial strain, Acinetobacter vivianii KJ-1, and its diesel degradation ability.</title>
        <authorList>
            <person name="Zhang Y."/>
            <person name="Song F."/>
            <person name="Wang J."/>
            <person name="Zhao Q."/>
            <person name="Zheng L."/>
            <person name="Wang Z."/>
            <person name="Zhang X."/>
            <person name="Gao Y."/>
            <person name="Chen G."/>
            <person name="Huang Y."/>
        </authorList>
    </citation>
    <scope>NUCLEOTIDE SEQUENCE</scope>
    <source>
        <strain evidence="4">KJ-1</strain>
    </source>
</reference>
<dbReference type="eggNOG" id="ENOG5032C10">
    <property type="taxonomic scope" value="Bacteria"/>
</dbReference>
<reference evidence="4" key="4">
    <citation type="submission" date="2023-02" db="EMBL/GenBank/DDBJ databases">
        <authorList>
            <person name="Huang Y."/>
            <person name="Zhang Y."/>
            <person name="Zhang T."/>
            <person name="Wang J."/>
        </authorList>
    </citation>
    <scope>NUCLEOTIDE SEQUENCE</scope>
    <source>
        <strain evidence="4">KJ-1</strain>
    </source>
</reference>
<dbReference type="Proteomes" id="UP001199528">
    <property type="component" value="Chromosome"/>
</dbReference>
<dbReference type="EMBL" id="APRW01000014">
    <property type="protein sequence ID" value="ENX20297.1"/>
    <property type="molecule type" value="Genomic_DNA"/>
</dbReference>
<dbReference type="HOGENOM" id="CLU_1567330_0_0_6"/>
<dbReference type="OrthoDB" id="6711816at2"/>
<feature type="transmembrane region" description="Helical" evidence="1">
    <location>
        <begin position="46"/>
        <end position="70"/>
    </location>
</feature>
<dbReference type="RefSeq" id="WP_004775670.1">
    <property type="nucleotide sequence ID" value="NZ_BMDR01000002.1"/>
</dbReference>
<dbReference type="GeneID" id="303682537"/>